<organism evidence="3 4">
    <name type="scientific">Xylona heveae (strain CBS 132557 / TC161)</name>
    <dbReference type="NCBI Taxonomy" id="1328760"/>
    <lineage>
        <taxon>Eukaryota</taxon>
        <taxon>Fungi</taxon>
        <taxon>Dikarya</taxon>
        <taxon>Ascomycota</taxon>
        <taxon>Pezizomycotina</taxon>
        <taxon>Xylonomycetes</taxon>
        <taxon>Xylonales</taxon>
        <taxon>Xylonaceae</taxon>
        <taxon>Xylona</taxon>
    </lineage>
</organism>
<dbReference type="AlphaFoldDB" id="A0A165H1V2"/>
<evidence type="ECO:0000313" key="4">
    <source>
        <dbReference type="Proteomes" id="UP000076632"/>
    </source>
</evidence>
<dbReference type="OrthoDB" id="10250130at2759"/>
<dbReference type="InParanoid" id="A0A165H1V2"/>
<name>A0A165H1V2_XYLHT</name>
<keyword evidence="2" id="KW-0408">Iron</keyword>
<dbReference type="Pfam" id="PF24681">
    <property type="entry name" value="Kelch_KLHDC2_KLHL20_DRC7"/>
    <property type="match status" value="1"/>
</dbReference>
<dbReference type="GeneID" id="28901197"/>
<protein>
    <submittedName>
        <fullName evidence="3">Galactose oxidase</fullName>
    </submittedName>
</protein>
<dbReference type="EMBL" id="KV407458">
    <property type="protein sequence ID" value="KZF22874.1"/>
    <property type="molecule type" value="Genomic_DNA"/>
</dbReference>
<dbReference type="InterPro" id="IPR015915">
    <property type="entry name" value="Kelch-typ_b-propeller"/>
</dbReference>
<dbReference type="PANTHER" id="PTHR47435">
    <property type="entry name" value="KELCH REPEAT PROTEIN (AFU_ORTHOLOGUE AFUA_5G12780)"/>
    <property type="match status" value="1"/>
</dbReference>
<evidence type="ECO:0000256" key="1">
    <source>
        <dbReference type="ARBA" id="ARBA00022737"/>
    </source>
</evidence>
<keyword evidence="1" id="KW-0677">Repeat</keyword>
<evidence type="ECO:0000256" key="2">
    <source>
        <dbReference type="ARBA" id="ARBA00023004"/>
    </source>
</evidence>
<dbReference type="SUPFAM" id="SSF117281">
    <property type="entry name" value="Kelch motif"/>
    <property type="match status" value="1"/>
</dbReference>
<dbReference type="Proteomes" id="UP000076632">
    <property type="component" value="Unassembled WGS sequence"/>
</dbReference>
<proteinExistence type="predicted"/>
<dbReference type="RefSeq" id="XP_018188429.1">
    <property type="nucleotide sequence ID" value="XM_018336060.1"/>
</dbReference>
<dbReference type="OMA" id="FFVHAGC"/>
<dbReference type="Gene3D" id="2.120.10.80">
    <property type="entry name" value="Kelch-type beta propeller"/>
    <property type="match status" value="2"/>
</dbReference>
<dbReference type="PANTHER" id="PTHR47435:SF4">
    <property type="entry name" value="KELCH REPEAT PROTEIN (AFU_ORTHOLOGUE AFUA_5G12780)"/>
    <property type="match status" value="1"/>
</dbReference>
<gene>
    <name evidence="3" type="ORF">L228DRAFT_282949</name>
</gene>
<reference evidence="3 4" key="1">
    <citation type="journal article" date="2016" name="Fungal Biol.">
        <title>The genome of Xylona heveae provides a window into fungal endophytism.</title>
        <authorList>
            <person name="Gazis R."/>
            <person name="Kuo A."/>
            <person name="Riley R."/>
            <person name="LaButti K."/>
            <person name="Lipzen A."/>
            <person name="Lin J."/>
            <person name="Amirebrahimi M."/>
            <person name="Hesse C.N."/>
            <person name="Spatafora J.W."/>
            <person name="Henrissat B."/>
            <person name="Hainaut M."/>
            <person name="Grigoriev I.V."/>
            <person name="Hibbett D.S."/>
        </authorList>
    </citation>
    <scope>NUCLEOTIDE SEQUENCE [LARGE SCALE GENOMIC DNA]</scope>
    <source>
        <strain evidence="3 4">TC161</strain>
    </source>
</reference>
<dbReference type="InterPro" id="IPR006652">
    <property type="entry name" value="Kelch_1"/>
</dbReference>
<keyword evidence="4" id="KW-1185">Reference proteome</keyword>
<evidence type="ECO:0000313" key="3">
    <source>
        <dbReference type="EMBL" id="KZF22874.1"/>
    </source>
</evidence>
<sequence>MDAAAAGAIYGAETAVEGAVGIAAGVARPTMPLKASLSRIQSSTPLARSSHSLCVIRGHAYIFGGEISPREPVDNAMHVYTLPNPSTTATDADYRVVAPQAAIPGDQLPAPRVGHTASSIGDRIFVFGGRGGTDMKALEEKGRVWVFDTSTSRWSKLDPVQDSPYPEARSYHASVANEHPVPSKSQGNTYARGEEIAASDHGTLFVHAGCTASGRLSDLWAFDVASRTWTKFPDAPGPERGGPSLAFAHNKLFRFGGYDGKSEIGGQIDYLHIVRATFNDKGGTGEMCLSSTSDHWETISFDADLELPGNRSVAGLQPVTTGQGRNYLLLMFGERDPSSQGHAGAGKFWSDIWSFQLQPDGMTAASFKDATRQLIGKRTGEGEWAEVKIVDEEGKEQSDETKHLGSRGWFASAPAADTDPGSVIIWGGLNEDNERCGDGWIITVI</sequence>
<dbReference type="Pfam" id="PF01344">
    <property type="entry name" value="Kelch_1"/>
    <property type="match status" value="1"/>
</dbReference>
<dbReference type="GO" id="GO:0019760">
    <property type="term" value="P:glucosinolate metabolic process"/>
    <property type="evidence" value="ECO:0007669"/>
    <property type="project" value="UniProtKB-ARBA"/>
</dbReference>
<accession>A0A165H1V2</accession>
<dbReference type="STRING" id="1328760.A0A165H1V2"/>